<dbReference type="Gene3D" id="1.20.1250.20">
    <property type="entry name" value="MFS general substrate transporter like domains"/>
    <property type="match status" value="2"/>
</dbReference>
<dbReference type="InterPro" id="IPR020846">
    <property type="entry name" value="MFS_dom"/>
</dbReference>
<evidence type="ECO:0000256" key="24">
    <source>
        <dbReference type="ARBA" id="ARBA00081195"/>
    </source>
</evidence>
<feature type="transmembrane region" description="Helical" evidence="26">
    <location>
        <begin position="271"/>
        <end position="295"/>
    </location>
</feature>
<comment type="catalytic activity">
    <reaction evidence="19">
        <text>L-glutamate(out) = L-glutamate(in)</text>
        <dbReference type="Rhea" id="RHEA:66336"/>
        <dbReference type="ChEBI" id="CHEBI:29985"/>
    </reaction>
    <physiologicalReaction direction="left-to-right" evidence="19">
        <dbReference type="Rhea" id="RHEA:66337"/>
    </physiologicalReaction>
</comment>
<evidence type="ECO:0000256" key="1">
    <source>
        <dbReference type="ARBA" id="ARBA00004432"/>
    </source>
</evidence>
<comment type="catalytic activity">
    <reaction evidence="20">
        <text>D-glucuronate(out) + H(+)(out) = D-glucuronate(in) + H(+)(in)</text>
        <dbReference type="Rhea" id="RHEA:72591"/>
        <dbReference type="ChEBI" id="CHEBI:15378"/>
        <dbReference type="ChEBI" id="CHEBI:58720"/>
    </reaction>
    <physiologicalReaction direction="left-to-right" evidence="20">
        <dbReference type="Rhea" id="RHEA:72592"/>
    </physiologicalReaction>
</comment>
<evidence type="ECO:0000256" key="11">
    <source>
        <dbReference type="ARBA" id="ARBA00023136"/>
    </source>
</evidence>
<evidence type="ECO:0000256" key="12">
    <source>
        <dbReference type="ARBA" id="ARBA00023180"/>
    </source>
</evidence>
<dbReference type="InterPro" id="IPR011701">
    <property type="entry name" value="MFS"/>
</dbReference>
<evidence type="ECO:0000313" key="29">
    <source>
        <dbReference type="Proteomes" id="UP001168821"/>
    </source>
</evidence>
<evidence type="ECO:0000256" key="2">
    <source>
        <dbReference type="ARBA" id="ARBA00004554"/>
    </source>
</evidence>
<organism evidence="28 29">
    <name type="scientific">Zophobas morio</name>
    <dbReference type="NCBI Taxonomy" id="2755281"/>
    <lineage>
        <taxon>Eukaryota</taxon>
        <taxon>Metazoa</taxon>
        <taxon>Ecdysozoa</taxon>
        <taxon>Arthropoda</taxon>
        <taxon>Hexapoda</taxon>
        <taxon>Insecta</taxon>
        <taxon>Pterygota</taxon>
        <taxon>Neoptera</taxon>
        <taxon>Endopterygota</taxon>
        <taxon>Coleoptera</taxon>
        <taxon>Polyphaga</taxon>
        <taxon>Cucujiformia</taxon>
        <taxon>Tenebrionidae</taxon>
        <taxon>Zophobas</taxon>
    </lineage>
</organism>
<dbReference type="GO" id="GO:0016323">
    <property type="term" value="C:basolateral plasma membrane"/>
    <property type="evidence" value="ECO:0007669"/>
    <property type="project" value="UniProtKB-SubCell"/>
</dbReference>
<feature type="transmembrane region" description="Helical" evidence="26">
    <location>
        <begin position="92"/>
        <end position="116"/>
    </location>
</feature>
<feature type="transmembrane region" description="Helical" evidence="26">
    <location>
        <begin position="315"/>
        <end position="340"/>
    </location>
</feature>
<keyword evidence="7 26" id="KW-0812">Transmembrane</keyword>
<dbReference type="GO" id="GO:0015293">
    <property type="term" value="F:symporter activity"/>
    <property type="evidence" value="ECO:0007669"/>
    <property type="project" value="UniProtKB-KW"/>
</dbReference>
<gene>
    <name evidence="28" type="ORF">Zmor_015360</name>
</gene>
<evidence type="ECO:0000256" key="10">
    <source>
        <dbReference type="ARBA" id="ARBA00023018"/>
    </source>
</evidence>
<evidence type="ECO:0000256" key="20">
    <source>
        <dbReference type="ARBA" id="ARBA00051612"/>
    </source>
</evidence>
<keyword evidence="12" id="KW-0325">Glycoprotein</keyword>
<dbReference type="GO" id="GO:0030672">
    <property type="term" value="C:synaptic vesicle membrane"/>
    <property type="evidence" value="ECO:0007669"/>
    <property type="project" value="UniProtKB-SubCell"/>
</dbReference>
<name>A0AA38MH52_9CUCU</name>
<keyword evidence="5" id="KW-0813">Transport</keyword>
<keyword evidence="9 26" id="KW-1133">Transmembrane helix</keyword>
<keyword evidence="11 26" id="KW-0472">Membrane</keyword>
<evidence type="ECO:0000256" key="14">
    <source>
        <dbReference type="ARBA" id="ARBA00023329"/>
    </source>
</evidence>
<feature type="transmembrane region" description="Helical" evidence="26">
    <location>
        <begin position="123"/>
        <end position="142"/>
    </location>
</feature>
<evidence type="ECO:0000256" key="16">
    <source>
        <dbReference type="ARBA" id="ARBA00050554"/>
    </source>
</evidence>
<proteinExistence type="predicted"/>
<keyword evidence="13" id="KW-0458">Lysosome</keyword>
<dbReference type="PANTHER" id="PTHR11662">
    <property type="entry name" value="SOLUTE CARRIER FAMILY 17"/>
    <property type="match status" value="1"/>
</dbReference>
<dbReference type="InterPro" id="IPR050382">
    <property type="entry name" value="MFS_Na/Anion_cotransporter"/>
</dbReference>
<feature type="transmembrane region" description="Helical" evidence="26">
    <location>
        <begin position="183"/>
        <end position="207"/>
    </location>
</feature>
<evidence type="ECO:0000256" key="23">
    <source>
        <dbReference type="ARBA" id="ARBA00080244"/>
    </source>
</evidence>
<comment type="caution">
    <text evidence="28">The sequence shown here is derived from an EMBL/GenBank/DDBJ whole genome shotgun (WGS) entry which is preliminary data.</text>
</comment>
<evidence type="ECO:0000256" key="5">
    <source>
        <dbReference type="ARBA" id="ARBA00022448"/>
    </source>
</evidence>
<comment type="subcellular location">
    <subcellularLocation>
        <location evidence="2">Basolateral cell membrane</location>
        <topology evidence="2">Multi-pass membrane protein</topology>
    </subcellularLocation>
    <subcellularLocation>
        <location evidence="3">Cytoplasmic vesicle</location>
        <location evidence="3">Secretory vesicle membrane</location>
        <topology evidence="3">Multi-pass membrane protein</topology>
    </subcellularLocation>
    <subcellularLocation>
        <location evidence="1">Cytoplasmic vesicle</location>
        <location evidence="1">Secretory vesicle</location>
        <location evidence="1">Synaptic vesicle membrane</location>
    </subcellularLocation>
    <subcellularLocation>
        <location evidence="4">Lysosome membrane</location>
    </subcellularLocation>
</comment>
<evidence type="ECO:0000259" key="27">
    <source>
        <dbReference type="PROSITE" id="PS50850"/>
    </source>
</evidence>
<feature type="transmembrane region" description="Helical" evidence="26">
    <location>
        <begin position="412"/>
        <end position="435"/>
    </location>
</feature>
<evidence type="ECO:0000256" key="9">
    <source>
        <dbReference type="ARBA" id="ARBA00022989"/>
    </source>
</evidence>
<dbReference type="EMBL" id="JALNTZ010000004">
    <property type="protein sequence ID" value="KAJ3656272.1"/>
    <property type="molecule type" value="Genomic_DNA"/>
</dbReference>
<dbReference type="AlphaFoldDB" id="A0AA38MH52"/>
<feature type="transmembrane region" description="Helical" evidence="26">
    <location>
        <begin position="148"/>
        <end position="171"/>
    </location>
</feature>
<comment type="function">
    <text evidence="21">Receptor for CM101, a polysaccharide produced by group B Streptococcus with antipathoangiogenic properties.</text>
</comment>
<reference evidence="28" key="1">
    <citation type="journal article" date="2023" name="G3 (Bethesda)">
        <title>Whole genome assemblies of Zophobas morio and Tenebrio molitor.</title>
        <authorList>
            <person name="Kaur S."/>
            <person name="Stinson S.A."/>
            <person name="diCenzo G.C."/>
        </authorList>
    </citation>
    <scope>NUCLEOTIDE SEQUENCE</scope>
    <source>
        <strain evidence="28">QUZm001</strain>
    </source>
</reference>
<comment type="catalytic activity">
    <reaction evidence="18">
        <text>N-acetyl-L-aspartyl-L-glutamate(out) = N-acetyl-L-aspartyl-L-glutamate(in)</text>
        <dbReference type="Rhea" id="RHEA:72599"/>
        <dbReference type="ChEBI" id="CHEBI:76931"/>
    </reaction>
    <physiologicalReaction direction="left-to-right" evidence="18">
        <dbReference type="Rhea" id="RHEA:72600"/>
    </physiologicalReaction>
</comment>
<feature type="domain" description="Major facilitator superfamily (MFS) profile" evidence="27">
    <location>
        <begin position="38"/>
        <end position="467"/>
    </location>
</feature>
<feature type="transmembrane region" description="Helical" evidence="26">
    <location>
        <begin position="376"/>
        <end position="400"/>
    </location>
</feature>
<evidence type="ECO:0000256" key="19">
    <source>
        <dbReference type="ARBA" id="ARBA00051447"/>
    </source>
</evidence>
<evidence type="ECO:0000256" key="13">
    <source>
        <dbReference type="ARBA" id="ARBA00023228"/>
    </source>
</evidence>
<evidence type="ECO:0000256" key="8">
    <source>
        <dbReference type="ARBA" id="ARBA00022847"/>
    </source>
</evidence>
<dbReference type="CDD" id="cd17318">
    <property type="entry name" value="MFS_SLC17"/>
    <property type="match status" value="1"/>
</dbReference>
<comment type="catalytic activity">
    <reaction evidence="16">
        <text>L-aspartate(out) = L-aspartate(in)</text>
        <dbReference type="Rhea" id="RHEA:66332"/>
        <dbReference type="ChEBI" id="CHEBI:29991"/>
    </reaction>
    <physiologicalReaction direction="left-to-right" evidence="16">
        <dbReference type="Rhea" id="RHEA:66333"/>
    </physiologicalReaction>
</comment>
<dbReference type="FunFam" id="1.20.1250.20:FF:000003">
    <property type="entry name" value="Solute carrier family 17 member 3"/>
    <property type="match status" value="1"/>
</dbReference>
<evidence type="ECO:0000256" key="17">
    <source>
        <dbReference type="ARBA" id="ARBA00050625"/>
    </source>
</evidence>
<sequence length="489" mass="54519">MVYPEEKGLSVPKITTQELRGDTIKSENIPVWKFWKKRRYVVAILAFFGFFNVYALRANLSIAVVAMTTNQTSTLNNRTIISEPEFDWNSKIQGYILSSFFYGYITTQIFGGWLAAKIGGKEVFGIGIAITGVLTLITPWAARTNVYVLLAVRIIEGVFEGVTYPCIHAMWSKWAPPLERTKMTTIAFSGSYVGTVVSMPASAYLATTLGWPSIFYVFGVVSLIWFVFWWVLVTEAPADDPRISKNELEYIGASLGYLPAKQNIKHPWKEILTSLPVWAIIVSHFTDTWAFYTLLTQLPIFLKDMFKYDLEETGFLTALPYLAMAIMIQFFGFVADWLRIKNFLTTTQVRKIFNCTAFAFQAVFMLIIAFSMSSSGTMVCLILGAGIGVSSWSGFGVNFLDIAPQHASVIMGLSNTISTLAGIISPILSGYIVATPRPEEWQTIFCIASGIFVFGSVVYGVFASGEEQPWATKKEIKEEVPLTVIASNR</sequence>
<evidence type="ECO:0000256" key="3">
    <source>
        <dbReference type="ARBA" id="ARBA00004638"/>
    </source>
</evidence>
<dbReference type="Pfam" id="PF07690">
    <property type="entry name" value="MFS_1"/>
    <property type="match status" value="1"/>
</dbReference>
<comment type="catalytic activity">
    <reaction evidence="15">
        <text>2 nitrate(out) + H(+)(out) = 2 nitrate(in) + H(+)(in)</text>
        <dbReference type="Rhea" id="RHEA:71539"/>
        <dbReference type="ChEBI" id="CHEBI:15378"/>
        <dbReference type="ChEBI" id="CHEBI:17632"/>
    </reaction>
    <physiologicalReaction direction="left-to-right" evidence="15">
        <dbReference type="Rhea" id="RHEA:71540"/>
    </physiologicalReaction>
</comment>
<dbReference type="GO" id="GO:0046942">
    <property type="term" value="P:carboxylic acid transport"/>
    <property type="evidence" value="ECO:0007669"/>
    <property type="project" value="UniProtKB-ARBA"/>
</dbReference>
<feature type="transmembrane region" description="Helical" evidence="26">
    <location>
        <begin position="441"/>
        <end position="462"/>
    </location>
</feature>
<evidence type="ECO:0000256" key="4">
    <source>
        <dbReference type="ARBA" id="ARBA00004656"/>
    </source>
</evidence>
<dbReference type="GO" id="GO:0005765">
    <property type="term" value="C:lysosomal membrane"/>
    <property type="evidence" value="ECO:0007669"/>
    <property type="project" value="UniProtKB-SubCell"/>
</dbReference>
<evidence type="ECO:0000256" key="26">
    <source>
        <dbReference type="SAM" id="Phobius"/>
    </source>
</evidence>
<keyword evidence="14" id="KW-0968">Cytoplasmic vesicle</keyword>
<evidence type="ECO:0000256" key="15">
    <source>
        <dbReference type="ARBA" id="ARBA00050101"/>
    </source>
</evidence>
<evidence type="ECO:0000256" key="18">
    <source>
        <dbReference type="ARBA" id="ARBA00051403"/>
    </source>
</evidence>
<feature type="transmembrane region" description="Helical" evidence="26">
    <location>
        <begin position="213"/>
        <end position="233"/>
    </location>
</feature>
<dbReference type="PROSITE" id="PS50850">
    <property type="entry name" value="MFS"/>
    <property type="match status" value="1"/>
</dbReference>
<evidence type="ECO:0000256" key="7">
    <source>
        <dbReference type="ARBA" id="ARBA00022692"/>
    </source>
</evidence>
<keyword evidence="29" id="KW-1185">Reference proteome</keyword>
<evidence type="ECO:0000256" key="25">
    <source>
        <dbReference type="ARBA" id="ARBA00081925"/>
    </source>
</evidence>
<keyword evidence="6" id="KW-1003">Cell membrane</keyword>
<feature type="transmembrane region" description="Helical" evidence="26">
    <location>
        <begin position="40"/>
        <end position="67"/>
    </location>
</feature>
<dbReference type="FunFam" id="1.20.1250.20:FF:000067">
    <property type="entry name" value="sialin isoform X2"/>
    <property type="match status" value="1"/>
</dbReference>
<keyword evidence="10" id="KW-0770">Synapse</keyword>
<comment type="catalytic activity">
    <reaction evidence="17">
        <text>N-acetylneuraminate(in) + H(+)(in) = N-acetylneuraminate(out) + H(+)(out)</text>
        <dbReference type="Rhea" id="RHEA:28987"/>
        <dbReference type="ChEBI" id="CHEBI:15378"/>
        <dbReference type="ChEBI" id="CHEBI:35418"/>
    </reaction>
    <physiologicalReaction direction="right-to-left" evidence="17">
        <dbReference type="Rhea" id="RHEA:28989"/>
    </physiologicalReaction>
</comment>
<dbReference type="GO" id="GO:0006820">
    <property type="term" value="P:monoatomic anion transport"/>
    <property type="evidence" value="ECO:0007669"/>
    <property type="project" value="TreeGrafter"/>
</dbReference>
<feature type="transmembrane region" description="Helical" evidence="26">
    <location>
        <begin position="352"/>
        <end position="370"/>
    </location>
</feature>
<protein>
    <recommendedName>
        <fullName evidence="22">Sialin</fullName>
    </recommendedName>
    <alternativeName>
        <fullName evidence="25">H(+)/nitrate cotransporter</fullName>
    </alternativeName>
    <alternativeName>
        <fullName evidence="23">H(+)/sialic acid cotransporter</fullName>
    </alternativeName>
    <alternativeName>
        <fullName evidence="24">Vesicular excitatory amino acid transporter</fullName>
    </alternativeName>
</protein>
<dbReference type="InterPro" id="IPR036259">
    <property type="entry name" value="MFS_trans_sf"/>
</dbReference>
<evidence type="ECO:0000256" key="6">
    <source>
        <dbReference type="ARBA" id="ARBA00022475"/>
    </source>
</evidence>
<evidence type="ECO:0000256" key="22">
    <source>
        <dbReference type="ARBA" id="ARBA00069713"/>
    </source>
</evidence>
<dbReference type="PANTHER" id="PTHR11662:SF455">
    <property type="entry name" value="GH23975P"/>
    <property type="match status" value="1"/>
</dbReference>
<keyword evidence="8" id="KW-0769">Symport</keyword>
<dbReference type="Proteomes" id="UP001168821">
    <property type="component" value="Unassembled WGS sequence"/>
</dbReference>
<evidence type="ECO:0000313" key="28">
    <source>
        <dbReference type="EMBL" id="KAJ3656272.1"/>
    </source>
</evidence>
<dbReference type="SUPFAM" id="SSF103473">
    <property type="entry name" value="MFS general substrate transporter"/>
    <property type="match status" value="1"/>
</dbReference>
<accession>A0AA38MH52</accession>
<evidence type="ECO:0000256" key="21">
    <source>
        <dbReference type="ARBA" id="ARBA00056891"/>
    </source>
</evidence>